<name>A0A3A9JIX2_9PROT</name>
<protein>
    <submittedName>
        <fullName evidence="2">Uncharacterized protein</fullName>
    </submittedName>
</protein>
<dbReference type="AlphaFoldDB" id="A0A3A9JIX2"/>
<reference evidence="2 5" key="1">
    <citation type="submission" date="2018-09" db="EMBL/GenBank/DDBJ databases">
        <title>Roseomonas sp. nov., isolated from feces of Tibetan antelopes in the Qinghai-Tibet plateau, China.</title>
        <authorList>
            <person name="Tian Z."/>
        </authorList>
    </citation>
    <scope>NUCLEOTIDE SEQUENCE [LARGE SCALE GENOMIC DNA]</scope>
    <source>
        <strain evidence="3 4">Z23</strain>
        <strain evidence="2 5">Z24</strain>
    </source>
</reference>
<dbReference type="RefSeq" id="WP_120637811.1">
    <property type="nucleotide sequence ID" value="NZ_RAQU01000035.1"/>
</dbReference>
<sequence>MEALGKLLSPLGLAIGRHPYTCALICVAVAVLSAVAHWGHMVAAFTCAASMIMMWKNEMDHPVPALEEPAAA</sequence>
<evidence type="ECO:0000313" key="3">
    <source>
        <dbReference type="EMBL" id="RMI20640.1"/>
    </source>
</evidence>
<dbReference type="Proteomes" id="UP000278036">
    <property type="component" value="Unassembled WGS sequence"/>
</dbReference>
<dbReference type="InParanoid" id="A0A3A9JIX2"/>
<evidence type="ECO:0000256" key="1">
    <source>
        <dbReference type="SAM" id="Phobius"/>
    </source>
</evidence>
<accession>A0A3A9JIX2</accession>
<evidence type="ECO:0000313" key="2">
    <source>
        <dbReference type="EMBL" id="RKK04713.1"/>
    </source>
</evidence>
<dbReference type="Proteomes" id="UP000274097">
    <property type="component" value="Unassembled WGS sequence"/>
</dbReference>
<keyword evidence="4" id="KW-1185">Reference proteome</keyword>
<keyword evidence="1" id="KW-0812">Transmembrane</keyword>
<organism evidence="2 5">
    <name type="scientific">Teichococcus wenyumeiae</name>
    <dbReference type="NCBI Taxonomy" id="2478470"/>
    <lineage>
        <taxon>Bacteria</taxon>
        <taxon>Pseudomonadati</taxon>
        <taxon>Pseudomonadota</taxon>
        <taxon>Alphaproteobacteria</taxon>
        <taxon>Acetobacterales</taxon>
        <taxon>Roseomonadaceae</taxon>
        <taxon>Roseomonas</taxon>
    </lineage>
</organism>
<dbReference type="EMBL" id="RAQU01000035">
    <property type="protein sequence ID" value="RKK04713.1"/>
    <property type="molecule type" value="Genomic_DNA"/>
</dbReference>
<proteinExistence type="predicted"/>
<comment type="caution">
    <text evidence="2">The sequence shown here is derived from an EMBL/GenBank/DDBJ whole genome shotgun (WGS) entry which is preliminary data.</text>
</comment>
<evidence type="ECO:0000313" key="4">
    <source>
        <dbReference type="Proteomes" id="UP000274097"/>
    </source>
</evidence>
<gene>
    <name evidence="2" type="ORF">D6Z83_08050</name>
    <name evidence="3" type="ORF">EBE87_14315</name>
</gene>
<dbReference type="EMBL" id="RFLX01000010">
    <property type="protein sequence ID" value="RMI20640.1"/>
    <property type="molecule type" value="Genomic_DNA"/>
</dbReference>
<dbReference type="OrthoDB" id="9974821at2"/>
<feature type="transmembrane region" description="Helical" evidence="1">
    <location>
        <begin position="20"/>
        <end position="49"/>
    </location>
</feature>
<evidence type="ECO:0000313" key="5">
    <source>
        <dbReference type="Proteomes" id="UP000278036"/>
    </source>
</evidence>
<keyword evidence="1" id="KW-1133">Transmembrane helix</keyword>
<keyword evidence="1" id="KW-0472">Membrane</keyword>